<evidence type="ECO:0000313" key="2">
    <source>
        <dbReference type="Proteomes" id="UP000382040"/>
    </source>
</evidence>
<dbReference type="OrthoDB" id="8939761at2"/>
<accession>A0A5E5BNG8</accession>
<protein>
    <submittedName>
        <fullName evidence="1">Uncharacterized protein</fullName>
    </submittedName>
</protein>
<proteinExistence type="predicted"/>
<reference evidence="1 2" key="1">
    <citation type="submission" date="2019-08" db="EMBL/GenBank/DDBJ databases">
        <authorList>
            <person name="Peeters C."/>
        </authorList>
    </citation>
    <scope>NUCLEOTIDE SEQUENCE [LARGE SCALE GENOMIC DNA]</scope>
    <source>
        <strain evidence="1 2">LMG 20603</strain>
    </source>
</reference>
<organism evidence="1 2">
    <name type="scientific">Pandoraea bronchicola</name>
    <dbReference type="NCBI Taxonomy" id="2508287"/>
    <lineage>
        <taxon>Bacteria</taxon>
        <taxon>Pseudomonadati</taxon>
        <taxon>Pseudomonadota</taxon>
        <taxon>Betaproteobacteria</taxon>
        <taxon>Burkholderiales</taxon>
        <taxon>Burkholderiaceae</taxon>
        <taxon>Pandoraea</taxon>
    </lineage>
</organism>
<evidence type="ECO:0000313" key="1">
    <source>
        <dbReference type="EMBL" id="VVE87399.1"/>
    </source>
</evidence>
<dbReference type="Proteomes" id="UP000382040">
    <property type="component" value="Unassembled WGS sequence"/>
</dbReference>
<sequence>MTIGIASSSAQSTNVPQVSFTANANAGAQVQITMPEAPKDLTAGRWEEFQSTVQTHRGARNAALIGHVVNVIAKTTALGVAIATMNQDWKGYADIPLHTIAATVQIANLLLAVSKFRNGPADIPGAEIRDTNLFQAVGQWTCIDSLQQYGGVLNMAATNGPLVFGALHNGAAPLLEALGIPVPAWLKDAANADSSSAIADGVATATDFVQNRVLGTIIDGRERRASMDRVVAAETSVNFVVLEGDNDYVHMAPRPAVSYELEGVTVIPRVPGGHPAQPSALSNNADIADIADIADTASLAGGDDEEFFDAEPDTRTLVSETSDEDFHDALDTLAPEVSPRA</sequence>
<keyword evidence="2" id="KW-1185">Reference proteome</keyword>
<dbReference type="EMBL" id="CABPST010000002">
    <property type="protein sequence ID" value="VVE87399.1"/>
    <property type="molecule type" value="Genomic_DNA"/>
</dbReference>
<name>A0A5E5BNG8_9BURK</name>
<dbReference type="AlphaFoldDB" id="A0A5E5BNG8"/>
<gene>
    <name evidence="1" type="ORF">PBR20603_01333</name>
</gene>
<dbReference type="RefSeq" id="WP_150558731.1">
    <property type="nucleotide sequence ID" value="NZ_CABPST010000002.1"/>
</dbReference>